<dbReference type="PANTHER" id="PTHR35176:SF11">
    <property type="entry name" value="PYRIDOXAMINE 5'-PHOSPHATE OXIDASE FAMILY PROTEIN"/>
    <property type="match status" value="1"/>
</dbReference>
<evidence type="ECO:0000256" key="1">
    <source>
        <dbReference type="ARBA" id="ARBA00023002"/>
    </source>
</evidence>
<dbReference type="RefSeq" id="WP_013730881.1">
    <property type="nucleotide sequence ID" value="NZ_LMWI01000001.1"/>
</dbReference>
<gene>
    <name evidence="2" type="ORF">ADL17_00910</name>
</gene>
<dbReference type="InterPro" id="IPR019965">
    <property type="entry name" value="PPOX_F420-dep_Rv2061_put"/>
</dbReference>
<evidence type="ECO:0000313" key="2">
    <source>
        <dbReference type="EMBL" id="KUJ47718.1"/>
    </source>
</evidence>
<dbReference type="NCBIfam" id="TIGR03666">
    <property type="entry name" value="Rv2061_F420"/>
    <property type="match status" value="1"/>
</dbReference>
<dbReference type="GO" id="GO:0005829">
    <property type="term" value="C:cytosol"/>
    <property type="evidence" value="ECO:0007669"/>
    <property type="project" value="TreeGrafter"/>
</dbReference>
<dbReference type="PANTHER" id="PTHR35176">
    <property type="entry name" value="HEME OXYGENASE HI_0854-RELATED"/>
    <property type="match status" value="1"/>
</dbReference>
<keyword evidence="1" id="KW-0560">Oxidoreductase</keyword>
<dbReference type="Proteomes" id="UP000053246">
    <property type="component" value="Unassembled WGS sequence"/>
</dbReference>
<dbReference type="Gene3D" id="2.30.110.10">
    <property type="entry name" value="Electron Transport, Fmn-binding Protein, Chain A"/>
    <property type="match status" value="1"/>
</dbReference>
<proteinExistence type="predicted"/>
<accession>A0A9X0LEZ1</accession>
<evidence type="ECO:0000313" key="3">
    <source>
        <dbReference type="Proteomes" id="UP000053246"/>
    </source>
</evidence>
<dbReference type="InterPro" id="IPR012349">
    <property type="entry name" value="Split_barrel_FMN-bd"/>
</dbReference>
<dbReference type="OMA" id="LAICDMR"/>
<protein>
    <submittedName>
        <fullName evidence="2">Pyridoxamine 5-phosphate oxidase</fullName>
    </submittedName>
</protein>
<dbReference type="GO" id="GO:0070967">
    <property type="term" value="F:coenzyme F420 binding"/>
    <property type="evidence" value="ECO:0007669"/>
    <property type="project" value="TreeGrafter"/>
</dbReference>
<dbReference type="EMBL" id="LMWI01000001">
    <property type="protein sequence ID" value="KUJ47718.1"/>
    <property type="molecule type" value="Genomic_DNA"/>
</dbReference>
<dbReference type="AlphaFoldDB" id="A0A9X0LEZ1"/>
<name>A0A9X0LEZ1_9ACTN</name>
<keyword evidence="3" id="KW-1185">Reference proteome</keyword>
<dbReference type="InterPro" id="IPR052019">
    <property type="entry name" value="F420H2_bilvrd_red/Heme_oxyg"/>
</dbReference>
<sequence>MTTLDRLAAEKYILLTTFRKDGRAVPTPVWAVRDGDALAVWTASDAGKVKRIRRSGEVTVAPCDVRGRPHGAAVPARATLYDPGATEHIRGLIKQKYRMIGRLTLLGSRLRRGQGGTVGIRLELTDPN</sequence>
<dbReference type="SUPFAM" id="SSF50475">
    <property type="entry name" value="FMN-binding split barrel"/>
    <property type="match status" value="1"/>
</dbReference>
<reference evidence="2 3" key="1">
    <citation type="submission" date="2015-10" db="EMBL/GenBank/DDBJ databases">
        <authorList>
            <person name="Ju K.-S."/>
            <person name="Doroghazi J.R."/>
            <person name="Metcalf W.W."/>
        </authorList>
    </citation>
    <scope>NUCLEOTIDE SEQUENCE [LARGE SCALE GENOMIC DNA]</scope>
    <source>
        <strain evidence="2 3">NRRL B-24793</strain>
    </source>
</reference>
<comment type="caution">
    <text evidence="2">The sequence shown here is derived from an EMBL/GenBank/DDBJ whole genome shotgun (WGS) entry which is preliminary data.</text>
</comment>
<dbReference type="GO" id="GO:0016627">
    <property type="term" value="F:oxidoreductase activity, acting on the CH-CH group of donors"/>
    <property type="evidence" value="ECO:0007669"/>
    <property type="project" value="TreeGrafter"/>
</dbReference>
<organism evidence="2 3">
    <name type="scientific">Micromonospora maris</name>
    <dbReference type="NCBI Taxonomy" id="1003110"/>
    <lineage>
        <taxon>Bacteria</taxon>
        <taxon>Bacillati</taxon>
        <taxon>Actinomycetota</taxon>
        <taxon>Actinomycetes</taxon>
        <taxon>Micromonosporales</taxon>
        <taxon>Micromonosporaceae</taxon>
        <taxon>Micromonospora</taxon>
    </lineage>
</organism>